<dbReference type="InterPro" id="IPR012337">
    <property type="entry name" value="RNaseH-like_sf"/>
</dbReference>
<accession>A0ABN7J6K5</accession>
<dbReference type="Proteomes" id="UP000836402">
    <property type="component" value="Unassembled WGS sequence"/>
</dbReference>
<comment type="caution">
    <text evidence="1">The sequence shown here is derived from an EMBL/GenBank/DDBJ whole genome shotgun (WGS) entry which is preliminary data.</text>
</comment>
<dbReference type="EMBL" id="CAJHJG010005473">
    <property type="protein sequence ID" value="CAD6950583.1"/>
    <property type="molecule type" value="Genomic_DNA"/>
</dbReference>
<gene>
    <name evidence="1" type="ORF">JKIAZH3_G9890</name>
</gene>
<protein>
    <submittedName>
        <fullName evidence="1">Uncharacterized protein</fullName>
    </submittedName>
</protein>
<reference evidence="1" key="1">
    <citation type="submission" date="2020-10" db="EMBL/GenBank/DDBJ databases">
        <authorList>
            <person name="Sedaghatjoo S."/>
        </authorList>
    </citation>
    <scope>NUCLEOTIDE SEQUENCE</scope>
    <source>
        <strain evidence="1">AZH3</strain>
    </source>
</reference>
<evidence type="ECO:0000313" key="1">
    <source>
        <dbReference type="EMBL" id="CAD6950583.1"/>
    </source>
</evidence>
<sequence length="228" mass="24813">MESRRRSRRASSVTDNTASAYNISTILKRRAAPAPSFPSRCAAHLINLILKHGQNAGRDEIFPEPRAFVSLLHRSKPTQKALMAARESVGIKSAVPPTAMEVRCDSTLAQAAAAWAAAAGGLEPALLDTIKILNGFKDVSDHLQGRSFPIISAAAEGYIIMNKGLEELRAASTLTPWGTEAPALFDTRLTEYREHLIDTFVVQWATVLDPSMKAEVIRADGGNDLRYM</sequence>
<evidence type="ECO:0000313" key="2">
    <source>
        <dbReference type="Proteomes" id="UP000836402"/>
    </source>
</evidence>
<dbReference type="SUPFAM" id="SSF53098">
    <property type="entry name" value="Ribonuclease H-like"/>
    <property type="match status" value="1"/>
</dbReference>
<name>A0ABN7J6K5_9BASI</name>
<proteinExistence type="predicted"/>
<keyword evidence="2" id="KW-1185">Reference proteome</keyword>
<organism evidence="1 2">
    <name type="scientific">Tilletia caries</name>
    <name type="common">wheat bunt fungus</name>
    <dbReference type="NCBI Taxonomy" id="13290"/>
    <lineage>
        <taxon>Eukaryota</taxon>
        <taxon>Fungi</taxon>
        <taxon>Dikarya</taxon>
        <taxon>Basidiomycota</taxon>
        <taxon>Ustilaginomycotina</taxon>
        <taxon>Exobasidiomycetes</taxon>
        <taxon>Tilletiales</taxon>
        <taxon>Tilletiaceae</taxon>
        <taxon>Tilletia</taxon>
    </lineage>
</organism>